<dbReference type="Proteomes" id="UP000478052">
    <property type="component" value="Unassembled WGS sequence"/>
</dbReference>
<dbReference type="SUPFAM" id="SSF54427">
    <property type="entry name" value="NTF2-like"/>
    <property type="match status" value="1"/>
</dbReference>
<keyword evidence="2" id="KW-1185">Reference proteome</keyword>
<organism evidence="1 2">
    <name type="scientific">Aphis craccivora</name>
    <name type="common">Cowpea aphid</name>
    <dbReference type="NCBI Taxonomy" id="307492"/>
    <lineage>
        <taxon>Eukaryota</taxon>
        <taxon>Metazoa</taxon>
        <taxon>Ecdysozoa</taxon>
        <taxon>Arthropoda</taxon>
        <taxon>Hexapoda</taxon>
        <taxon>Insecta</taxon>
        <taxon>Pterygota</taxon>
        <taxon>Neoptera</taxon>
        <taxon>Paraneoptera</taxon>
        <taxon>Hemiptera</taxon>
        <taxon>Sternorrhyncha</taxon>
        <taxon>Aphidomorpha</taxon>
        <taxon>Aphidoidea</taxon>
        <taxon>Aphididae</taxon>
        <taxon>Aphidini</taxon>
        <taxon>Aphis</taxon>
        <taxon>Aphis</taxon>
    </lineage>
</organism>
<evidence type="ECO:0000313" key="2">
    <source>
        <dbReference type="Proteomes" id="UP000478052"/>
    </source>
</evidence>
<gene>
    <name evidence="1" type="ORF">FWK35_00002478</name>
</gene>
<dbReference type="InterPro" id="IPR032710">
    <property type="entry name" value="NTF2-like_dom_sf"/>
</dbReference>
<dbReference type="Gene3D" id="3.10.450.50">
    <property type="match status" value="1"/>
</dbReference>
<comment type="caution">
    <text evidence="1">The sequence shown here is derived from an EMBL/GenBank/DDBJ whole genome shotgun (WGS) entry which is preliminary data.</text>
</comment>
<dbReference type="AlphaFoldDB" id="A0A6G0ZQT4"/>
<sequence length="209" mass="23990">MGNSVVRQTVFRGSCWTKQGYRRYGADIIDVETAQPPEERRKHRAVEEEYKPLDTTVADAGREHAVGHQLVGSYYTVWYNNPEDVCRYYTEDAVYSVIDGTRYEAKGQTQIRELFDNLEEPETRNEKNDDGGDCRSVIVQLEVMERCPSSQLLVVADDGDVHAILRRRVHRAWVVRRDSVSGNGETRWRRSTYTQIRISADDADAAVTE</sequence>
<dbReference type="EMBL" id="VUJU01000021">
    <property type="protein sequence ID" value="KAF0773894.1"/>
    <property type="molecule type" value="Genomic_DNA"/>
</dbReference>
<dbReference type="GO" id="GO:0016301">
    <property type="term" value="F:kinase activity"/>
    <property type="evidence" value="ECO:0007669"/>
    <property type="project" value="UniProtKB-KW"/>
</dbReference>
<proteinExistence type="predicted"/>
<reference evidence="1 2" key="1">
    <citation type="submission" date="2019-08" db="EMBL/GenBank/DDBJ databases">
        <title>Whole genome of Aphis craccivora.</title>
        <authorList>
            <person name="Voronova N.V."/>
            <person name="Shulinski R.S."/>
            <person name="Bandarenka Y.V."/>
            <person name="Zhorov D.G."/>
            <person name="Warner D."/>
        </authorList>
    </citation>
    <scope>NUCLEOTIDE SEQUENCE [LARGE SCALE GENOMIC DNA]</scope>
    <source>
        <strain evidence="1">180601</strain>
        <tissue evidence="1">Whole Body</tissue>
    </source>
</reference>
<protein>
    <submittedName>
        <fullName evidence="1">Adenosine kinase-like</fullName>
    </submittedName>
</protein>
<keyword evidence="1" id="KW-0418">Kinase</keyword>
<name>A0A6G0ZQT4_APHCR</name>
<evidence type="ECO:0000313" key="1">
    <source>
        <dbReference type="EMBL" id="KAF0773894.1"/>
    </source>
</evidence>
<accession>A0A6G0ZQT4</accession>
<keyword evidence="1" id="KW-0808">Transferase</keyword>